<name>A0A9Q1CR60_HOLLE</name>
<keyword evidence="2" id="KW-1185">Reference proteome</keyword>
<evidence type="ECO:0000313" key="1">
    <source>
        <dbReference type="EMBL" id="KAJ8049841.1"/>
    </source>
</evidence>
<sequence>MQGIFVQVCNNSSWIYHNFAVSGVVIGVALVRTQATFGEAQQQKLKAVYKLPGVILEKHENACIIPKFFPLFPNF</sequence>
<dbReference type="Proteomes" id="UP001152320">
    <property type="component" value="Chromosome 1"/>
</dbReference>
<organism evidence="1 2">
    <name type="scientific">Holothuria leucospilota</name>
    <name type="common">Black long sea cucumber</name>
    <name type="synonym">Mertensiothuria leucospilota</name>
    <dbReference type="NCBI Taxonomy" id="206669"/>
    <lineage>
        <taxon>Eukaryota</taxon>
        <taxon>Metazoa</taxon>
        <taxon>Echinodermata</taxon>
        <taxon>Eleutherozoa</taxon>
        <taxon>Echinozoa</taxon>
        <taxon>Holothuroidea</taxon>
        <taxon>Aspidochirotacea</taxon>
        <taxon>Aspidochirotida</taxon>
        <taxon>Holothuriidae</taxon>
        <taxon>Holothuria</taxon>
    </lineage>
</organism>
<protein>
    <submittedName>
        <fullName evidence="1">Uncharacterized protein</fullName>
    </submittedName>
</protein>
<reference evidence="1" key="1">
    <citation type="submission" date="2021-10" db="EMBL/GenBank/DDBJ databases">
        <title>Tropical sea cucumber genome reveals ecological adaptation and Cuvierian tubules defense mechanism.</title>
        <authorList>
            <person name="Chen T."/>
        </authorList>
    </citation>
    <scope>NUCLEOTIDE SEQUENCE</scope>
    <source>
        <strain evidence="1">Nanhai2018</strain>
        <tissue evidence="1">Muscle</tissue>
    </source>
</reference>
<evidence type="ECO:0000313" key="2">
    <source>
        <dbReference type="Proteomes" id="UP001152320"/>
    </source>
</evidence>
<proteinExistence type="predicted"/>
<accession>A0A9Q1CR60</accession>
<dbReference type="EMBL" id="JAIZAY010000001">
    <property type="protein sequence ID" value="KAJ8049841.1"/>
    <property type="molecule type" value="Genomic_DNA"/>
</dbReference>
<gene>
    <name evidence="1" type="ORF">HOLleu_02758</name>
</gene>
<comment type="caution">
    <text evidence="1">The sequence shown here is derived from an EMBL/GenBank/DDBJ whole genome shotgun (WGS) entry which is preliminary data.</text>
</comment>
<dbReference type="AlphaFoldDB" id="A0A9Q1CR60"/>